<dbReference type="InterPro" id="IPR011990">
    <property type="entry name" value="TPR-like_helical_dom_sf"/>
</dbReference>
<sequence length="185" mass="18526">MHPSLTFPCAVSQNTAAALTGRSVRTWQRRVEQGLVERLGEGRTLVPFDALVPELAVAIAPADLPLLARADGGDATAQAELGALLALEALAGAAGTHAQADRGRSAGAAAALYFLQAGADQGSADAMHWLALLHAAGLAGGGNGHEGDGGKALALMWLARAAAHGHVIARAQLAGLVPGDGVLKA</sequence>
<evidence type="ECO:0000313" key="2">
    <source>
        <dbReference type="Proteomes" id="UP000321199"/>
    </source>
</evidence>
<dbReference type="KEGG" id="cof:FOZ74_01455"/>
<organism evidence="1 2">
    <name type="scientific">Comamonas flocculans</name>
    <dbReference type="NCBI Taxonomy" id="2597701"/>
    <lineage>
        <taxon>Bacteria</taxon>
        <taxon>Pseudomonadati</taxon>
        <taxon>Pseudomonadota</taxon>
        <taxon>Betaproteobacteria</taxon>
        <taxon>Burkholderiales</taxon>
        <taxon>Comamonadaceae</taxon>
        <taxon>Comamonas</taxon>
    </lineage>
</organism>
<dbReference type="EMBL" id="CP042344">
    <property type="protein sequence ID" value="QEA11807.1"/>
    <property type="molecule type" value="Genomic_DNA"/>
</dbReference>
<proteinExistence type="predicted"/>
<accession>A0A5B8RVK0</accession>
<evidence type="ECO:0000313" key="1">
    <source>
        <dbReference type="EMBL" id="QEA11807.1"/>
    </source>
</evidence>
<evidence type="ECO:0008006" key="3">
    <source>
        <dbReference type="Google" id="ProtNLM"/>
    </source>
</evidence>
<dbReference type="RefSeq" id="WP_146911340.1">
    <property type="nucleotide sequence ID" value="NZ_CP042344.1"/>
</dbReference>
<keyword evidence="2" id="KW-1185">Reference proteome</keyword>
<reference evidence="1 2" key="1">
    <citation type="submission" date="2019-07" db="EMBL/GenBank/DDBJ databases">
        <title>Complete genome sequence of Comamonas sp. NLF 7-7 isolated from livestock.</title>
        <authorList>
            <person name="Kim D.H."/>
            <person name="Kim J.G."/>
        </authorList>
    </citation>
    <scope>NUCLEOTIDE SEQUENCE [LARGE SCALE GENOMIC DNA]</scope>
    <source>
        <strain evidence="1 2">NLF 7-7</strain>
    </source>
</reference>
<protein>
    <recommendedName>
        <fullName evidence="3">Sel1 repeat family protein</fullName>
    </recommendedName>
</protein>
<dbReference type="OrthoDB" id="9792653at2"/>
<dbReference type="Gene3D" id="1.25.40.10">
    <property type="entry name" value="Tetratricopeptide repeat domain"/>
    <property type="match status" value="1"/>
</dbReference>
<name>A0A5B8RVK0_9BURK</name>
<gene>
    <name evidence="1" type="ORF">FOZ74_01455</name>
</gene>
<dbReference type="AlphaFoldDB" id="A0A5B8RVK0"/>
<dbReference type="Proteomes" id="UP000321199">
    <property type="component" value="Chromosome"/>
</dbReference>